<feature type="coiled-coil region" evidence="1">
    <location>
        <begin position="381"/>
        <end position="409"/>
    </location>
</feature>
<protein>
    <submittedName>
        <fullName evidence="3">Uncharacterized protein LOC106124917 isoform X1</fullName>
    </submittedName>
</protein>
<feature type="region of interest" description="Disordered" evidence="2">
    <location>
        <begin position="104"/>
        <end position="130"/>
    </location>
</feature>
<proteinExistence type="predicted"/>
<reference evidence="3" key="1">
    <citation type="submission" date="2025-08" db="UniProtKB">
        <authorList>
            <consortium name="RefSeq"/>
        </authorList>
    </citation>
    <scope>IDENTIFICATION</scope>
</reference>
<dbReference type="RefSeq" id="XP_013177396.1">
    <property type="nucleotide sequence ID" value="XM_013321942.1"/>
</dbReference>
<evidence type="ECO:0000256" key="2">
    <source>
        <dbReference type="SAM" id="MobiDB-lite"/>
    </source>
</evidence>
<feature type="region of interest" description="Disordered" evidence="2">
    <location>
        <begin position="1461"/>
        <end position="1527"/>
    </location>
</feature>
<gene>
    <name evidence="3" type="primary">LOC106124917</name>
</gene>
<feature type="compositionally biased region" description="Polar residues" evidence="2">
    <location>
        <begin position="969"/>
        <end position="998"/>
    </location>
</feature>
<organism evidence="3">
    <name type="scientific">Papilio xuthus</name>
    <name type="common">Asian swallowtail butterfly</name>
    <dbReference type="NCBI Taxonomy" id="66420"/>
    <lineage>
        <taxon>Eukaryota</taxon>
        <taxon>Metazoa</taxon>
        <taxon>Ecdysozoa</taxon>
        <taxon>Arthropoda</taxon>
        <taxon>Hexapoda</taxon>
        <taxon>Insecta</taxon>
        <taxon>Pterygota</taxon>
        <taxon>Neoptera</taxon>
        <taxon>Endopterygota</taxon>
        <taxon>Lepidoptera</taxon>
        <taxon>Glossata</taxon>
        <taxon>Ditrysia</taxon>
        <taxon>Papilionoidea</taxon>
        <taxon>Papilionidae</taxon>
        <taxon>Papilioninae</taxon>
        <taxon>Papilio</taxon>
    </lineage>
</organism>
<feature type="region of interest" description="Disordered" evidence="2">
    <location>
        <begin position="969"/>
        <end position="999"/>
    </location>
</feature>
<dbReference type="Proteomes" id="UP000694872">
    <property type="component" value="Unplaced"/>
</dbReference>
<accession>A0AAJ6ZQL9</accession>
<evidence type="ECO:0000313" key="3">
    <source>
        <dbReference type="RefSeq" id="XP_013177396.1"/>
    </source>
</evidence>
<dbReference type="GeneID" id="106124917"/>
<name>A0AAJ6ZQL9_PAPXU</name>
<keyword evidence="1" id="KW-0175">Coiled coil</keyword>
<feature type="compositionally biased region" description="Polar residues" evidence="2">
    <location>
        <begin position="1504"/>
        <end position="1518"/>
    </location>
</feature>
<sequence>MDSKGMMAVVRGLPDSGLMVTLMDGGKQYTLMPKTGINSSPTYEVCNNCLSRQSQCGNSEVRPRQDSGAQAVDGRYASSYKIEYCNMRPTSPPVELTEFPPQRARLQPGRGNFEVGGIGSGGSTPRASGKRTYSSCRAVAAAANIPQSKSNAFASSLRRYPSVGPEPSSEVFERLISYTKPSDSSRLNNPNDCLTCYQVTPTTRYPRFKHYEHKTPRHYDASPTRYDGLLPHEYDHLCKYHEHINDMYYGNSRGIDSKSPYHRMNSNNMRMQGSKVDAASVVATLNESSYVDLPSSKLDSEENLAKGKSSNVTLEAIHIRPNSLRDNKSMQTFNSLIELRPKRKTKAHRKPKKAKITNPLPAKRKILTRKPKQDDCNTCEHKRLKTELLELIKELNNSEEDKMEDKLREVLCKILNCILKHRKQSNSKDSLIHDLIKQCDIENVASVGTESFDFKKETLEYVWEKYSNEAAKIQRAIKDDMLPILKYHLFKEHENEVVNFILSKIIKDIVGVVSKIEYKYLEESKNSLQQLRHLGKPKVIDNKKSQHMYQKAQEQSKKCRYPIAIRNLGKTKTVDNLNKNINNQSNESIDLELQSIVNIYQVLKKIHSSSEFQANYVTSMLLNRFCTTKAYDNELKNCYRKSRPCLSPAKCISDTYIMIHDSSRNKAILTKKKMDKMNLHGSTKLLTSIKNKQTMETSMEQRKKKNDIENVTNEERQQTICQAAIHENIPSPPLAIEAPNIDNDSTKEETSQNNGTIPQQIENKIRQWFMKFGIYTIQNTVCYDNILRNLTEDITTQLTLLNKQSSDATRESVADYLKCVICKHLFLPMTGRNFELAHKLSELTKDVLNIFNLNTNENCQTKIYHEQSPIAFTSHQKEYNIPKPPSLLPGSYYKADKSVMKDIYSRIMLCDENILKILPRDLLKQEAECYCGQKCRNGECQNRAKNLNKDNSKNKSDYKIILTTTNTNDSENAVNSANTSNDNAKDPNSSIQPNQNNVKDIPENATRQQLHEYCVETFRNYCKELPILATNPDLTELAREGVLHNILKLFYMLIEDSHVENDYTYFQFTFEDEIDGLLDILPQTEEMKNMRQRWKSKIVMEAVNILKYMHKTKDDTEFKQKLNQVSDRRKLMVEQKLDDEYSQQLSALRMAEKFIATTDYREQNPLKMKVYMQRLMNRSNQIYECVKIKEGKPFLELPIESINEIVFKELQNVPIPNNDIEKQEINLVEINNEIEAWFNELPVVPTEGININKRKILKQSLANKINGLDMNLSLDSPGADREMKQEISVFLSDKAVGLEKDQDLNINYMVEDLARRLKRRRERENSLDYDSFKKHVPFNSSIQKIENSVNGSSQVQEFDKVPYSSQNVRISKNNERVRFEDQIPHEDKIVKLQPLRRSIDKGVLGTSQTPGPSTDEAYLTLSARPRTSNSQEPSQRYPNISSQRRKIFAPEDLNEISKFFEENPNGINKSGRYRSPSVGQQRSDYYSMREHPNTNNFFYDPRSSKSQYGGPSISTAQMTPPYGKPVNYNSIRDERYDYDMDYERERDLSRLRCKCGEGSIRRRRRRSCHCEDFYPMPSCCFLHNDF</sequence>
<evidence type="ECO:0000256" key="1">
    <source>
        <dbReference type="SAM" id="Coils"/>
    </source>
</evidence>
<dbReference type="KEGG" id="pxu:106124917"/>